<dbReference type="InterPro" id="IPR044005">
    <property type="entry name" value="DZR_2"/>
</dbReference>
<dbReference type="Proteomes" id="UP001629246">
    <property type="component" value="Unassembled WGS sequence"/>
</dbReference>
<comment type="caution">
    <text evidence="5">The sequence shown here is derived from an EMBL/GenBank/DDBJ whole genome shotgun (WGS) entry which is preliminary data.</text>
</comment>
<feature type="region of interest" description="Disordered" evidence="2">
    <location>
        <begin position="1"/>
        <end position="53"/>
    </location>
</feature>
<evidence type="ECO:0000313" key="5">
    <source>
        <dbReference type="EMBL" id="MFL9926532.1"/>
    </source>
</evidence>
<comment type="similarity">
    <text evidence="1">Belongs to the ComF/GntX family.</text>
</comment>
<dbReference type="SUPFAM" id="SSF53271">
    <property type="entry name" value="PRTase-like"/>
    <property type="match status" value="1"/>
</dbReference>
<evidence type="ECO:0000313" key="6">
    <source>
        <dbReference type="Proteomes" id="UP001629246"/>
    </source>
</evidence>
<dbReference type="EMBL" id="JAQQFM010000009">
    <property type="protein sequence ID" value="MFL9926532.1"/>
    <property type="molecule type" value="Genomic_DNA"/>
</dbReference>
<keyword evidence="5" id="KW-0808">Transferase</keyword>
<proteinExistence type="inferred from homology"/>
<dbReference type="InterPro" id="IPR029057">
    <property type="entry name" value="PRTase-like"/>
</dbReference>
<evidence type="ECO:0000259" key="3">
    <source>
        <dbReference type="Pfam" id="PF00156"/>
    </source>
</evidence>
<feature type="compositionally biased region" description="Basic and acidic residues" evidence="2">
    <location>
        <begin position="32"/>
        <end position="41"/>
    </location>
</feature>
<evidence type="ECO:0000256" key="1">
    <source>
        <dbReference type="ARBA" id="ARBA00008007"/>
    </source>
</evidence>
<organism evidence="5 6">
    <name type="scientific">Herbaspirillum lusitanum</name>
    <dbReference type="NCBI Taxonomy" id="213312"/>
    <lineage>
        <taxon>Bacteria</taxon>
        <taxon>Pseudomonadati</taxon>
        <taxon>Pseudomonadota</taxon>
        <taxon>Betaproteobacteria</taxon>
        <taxon>Burkholderiales</taxon>
        <taxon>Oxalobacteraceae</taxon>
        <taxon>Herbaspirillum</taxon>
    </lineage>
</organism>
<dbReference type="RefSeq" id="WP_408159750.1">
    <property type="nucleotide sequence ID" value="NZ_JAQQFM010000009.1"/>
</dbReference>
<accession>A0ABW9AEU0</accession>
<feature type="domain" description="Phosphoribosyltransferase" evidence="3">
    <location>
        <begin position="206"/>
        <end position="299"/>
    </location>
</feature>
<sequence>MDRKLPPRSDFTGAPERRISSTPPPAAAPTRRRSDPVKDNVKNAPELVPHAPQPFRSKQGFVRQLLARLPQLIPSSCALCGRSNPHALCEPCQRQFFTRNFRRCVQCAVPIAMSARDIRCGDCSKNKPAFDATVVACDYVAPADQLVLALKFGGDLRLPPLLAQLLHDAFLRGPMPGAGVQLVMPTMLTAVPLGRQRLQERGFNQALEIARPLAGLLDIPLVPQLVERLRETQAQSGLPLAMRQRNMRKAFIVPYLAMDHVKGRHVGIVDDVMTTGETLNEVAATLKRFGAKRVTNLVFARTLPT</sequence>
<dbReference type="CDD" id="cd06223">
    <property type="entry name" value="PRTases_typeI"/>
    <property type="match status" value="1"/>
</dbReference>
<name>A0ABW9AEU0_9BURK</name>
<dbReference type="Pfam" id="PF18912">
    <property type="entry name" value="DZR_2"/>
    <property type="match status" value="1"/>
</dbReference>
<protein>
    <submittedName>
        <fullName evidence="5">Phosphoribosyltransferase family protein</fullName>
    </submittedName>
</protein>
<dbReference type="PANTHER" id="PTHR47505">
    <property type="entry name" value="DNA UTILIZATION PROTEIN YHGH"/>
    <property type="match status" value="1"/>
</dbReference>
<dbReference type="Pfam" id="PF00156">
    <property type="entry name" value="Pribosyltran"/>
    <property type="match status" value="1"/>
</dbReference>
<evidence type="ECO:0000259" key="4">
    <source>
        <dbReference type="Pfam" id="PF18912"/>
    </source>
</evidence>
<dbReference type="Gene3D" id="3.40.50.2020">
    <property type="match status" value="1"/>
</dbReference>
<dbReference type="InterPro" id="IPR000836">
    <property type="entry name" value="PRTase_dom"/>
</dbReference>
<gene>
    <name evidence="5" type="ORF">PQR62_19815</name>
</gene>
<reference evidence="5 6" key="1">
    <citation type="journal article" date="2024" name="Chem. Sci.">
        <title>Discovery of megapolipeptins by genome mining of a Burkholderiales bacteria collection.</title>
        <authorList>
            <person name="Paulo B.S."/>
            <person name="Recchia M.J.J."/>
            <person name="Lee S."/>
            <person name="Fergusson C.H."/>
            <person name="Romanowski S.B."/>
            <person name="Hernandez A."/>
            <person name="Krull N."/>
            <person name="Liu D.Y."/>
            <person name="Cavanagh H."/>
            <person name="Bos A."/>
            <person name="Gray C.A."/>
            <person name="Murphy B.T."/>
            <person name="Linington R.G."/>
            <person name="Eustaquio A.S."/>
        </authorList>
    </citation>
    <scope>NUCLEOTIDE SEQUENCE [LARGE SCALE GENOMIC DNA]</scope>
    <source>
        <strain evidence="5 6">RL21-008-BIB-A</strain>
    </source>
</reference>
<keyword evidence="6" id="KW-1185">Reference proteome</keyword>
<dbReference type="InterPro" id="IPR051910">
    <property type="entry name" value="ComF/GntX_DNA_util-trans"/>
</dbReference>
<feature type="domain" description="Double zinc ribbon" evidence="4">
    <location>
        <begin position="72"/>
        <end position="123"/>
    </location>
</feature>
<evidence type="ECO:0000256" key="2">
    <source>
        <dbReference type="SAM" id="MobiDB-lite"/>
    </source>
</evidence>
<keyword evidence="5" id="KW-0328">Glycosyltransferase</keyword>
<dbReference type="PANTHER" id="PTHR47505:SF1">
    <property type="entry name" value="DNA UTILIZATION PROTEIN YHGH"/>
    <property type="match status" value="1"/>
</dbReference>
<dbReference type="GO" id="GO:0016757">
    <property type="term" value="F:glycosyltransferase activity"/>
    <property type="evidence" value="ECO:0007669"/>
    <property type="project" value="UniProtKB-KW"/>
</dbReference>